<comment type="similarity">
    <text evidence="2">Belongs to the glycosyltransferase 47 family.</text>
</comment>
<accession>A0ABQ5SAW5</accession>
<evidence type="ECO:0000256" key="3">
    <source>
        <dbReference type="ARBA" id="ARBA00023034"/>
    </source>
</evidence>
<evidence type="ECO:0000259" key="5">
    <source>
        <dbReference type="Pfam" id="PF03016"/>
    </source>
</evidence>
<dbReference type="PANTHER" id="PTHR11062:SF73">
    <property type="entry name" value="EXOSTOSIN-LIKE 3"/>
    <property type="match status" value="1"/>
</dbReference>
<feature type="chain" id="PRO_5047519262" description="Exostosin GT47 domain-containing protein" evidence="4">
    <location>
        <begin position="23"/>
        <end position="427"/>
    </location>
</feature>
<dbReference type="InterPro" id="IPR040911">
    <property type="entry name" value="Exostosin_GT47"/>
</dbReference>
<comment type="caution">
    <text evidence="6">The sequence shown here is derived from an EMBL/GenBank/DDBJ whole genome shotgun (WGS) entry which is preliminary data.</text>
</comment>
<evidence type="ECO:0000256" key="2">
    <source>
        <dbReference type="ARBA" id="ARBA00010271"/>
    </source>
</evidence>
<feature type="signal peptide" evidence="4">
    <location>
        <begin position="1"/>
        <end position="22"/>
    </location>
</feature>
<gene>
    <name evidence="6" type="ORF">VaNZ11_011220</name>
</gene>
<dbReference type="EMBL" id="BSDZ01000078">
    <property type="protein sequence ID" value="GLI67038.1"/>
    <property type="molecule type" value="Genomic_DNA"/>
</dbReference>
<organism evidence="6 7">
    <name type="scientific">Volvox africanus</name>
    <dbReference type="NCBI Taxonomy" id="51714"/>
    <lineage>
        <taxon>Eukaryota</taxon>
        <taxon>Viridiplantae</taxon>
        <taxon>Chlorophyta</taxon>
        <taxon>core chlorophytes</taxon>
        <taxon>Chlorophyceae</taxon>
        <taxon>CS clade</taxon>
        <taxon>Chlamydomonadales</taxon>
        <taxon>Volvocaceae</taxon>
        <taxon>Volvox</taxon>
    </lineage>
</organism>
<protein>
    <recommendedName>
        <fullName evidence="5">Exostosin GT47 domain-containing protein</fullName>
    </recommendedName>
</protein>
<dbReference type="InterPro" id="IPR004263">
    <property type="entry name" value="Exostosin"/>
</dbReference>
<feature type="domain" description="Exostosin GT47" evidence="5">
    <location>
        <begin position="46"/>
        <end position="389"/>
    </location>
</feature>
<dbReference type="Proteomes" id="UP001165090">
    <property type="component" value="Unassembled WGS sequence"/>
</dbReference>
<evidence type="ECO:0000313" key="6">
    <source>
        <dbReference type="EMBL" id="GLI67038.1"/>
    </source>
</evidence>
<proteinExistence type="inferred from homology"/>
<evidence type="ECO:0000256" key="4">
    <source>
        <dbReference type="SAM" id="SignalP"/>
    </source>
</evidence>
<comment type="subcellular location">
    <subcellularLocation>
        <location evidence="1">Golgi apparatus membrane</location>
        <topology evidence="1">Single-pass type II membrane protein</topology>
    </subcellularLocation>
</comment>
<name>A0ABQ5SAW5_9CHLO</name>
<keyword evidence="7" id="KW-1185">Reference proteome</keyword>
<evidence type="ECO:0000256" key="1">
    <source>
        <dbReference type="ARBA" id="ARBA00004323"/>
    </source>
</evidence>
<keyword evidence="3" id="KW-0333">Golgi apparatus</keyword>
<evidence type="ECO:0000313" key="7">
    <source>
        <dbReference type="Proteomes" id="UP001165090"/>
    </source>
</evidence>
<sequence>MIALLQPPILLLLCSSLCVAWAHYWAGFQPVNCTLDTCFNLEKCIKGFTIYVYPTPTNQSQPTCNIHRLGPDRNVFLATKGLAYERQWFQACATHTILSAGFSLTDNPAEACILFPTIEGCTLNRCTPEEGIQVGEAMKSLPYWNGGRSHVVWDYWTDHPRPAFDTGKAALVGGAMLIDTYRPYYDVLLPLTRPHLNEPLPEVEYAGHCVRRLLALNASAAAVREVLEPIVRGRDLLTTFKGVIYGHPGDHSCAYRSRIFGSILRPPVNESDIIIAPTCGQVQDVRSPHLQVAHCKGCVNNMRKENGTPVSCTAQWPDISFHDGLRRSKFAFSPSGCGPLSFRLSEGIGFGSIPILTGKGSFVPFAGETEVGKLWQQCVIHVPEEELPGLFPKLRKMGDEEYYGRLSACVQIAALKLHKLDVLVKQS</sequence>
<dbReference type="PANTHER" id="PTHR11062">
    <property type="entry name" value="EXOSTOSIN HEPARAN SULFATE GLYCOSYLTRANSFERASE -RELATED"/>
    <property type="match status" value="1"/>
</dbReference>
<reference evidence="6 7" key="1">
    <citation type="journal article" date="2023" name="IScience">
        <title>Expanded male sex-determining region conserved during the evolution of homothallism in the green alga Volvox.</title>
        <authorList>
            <person name="Yamamoto K."/>
            <person name="Matsuzaki R."/>
            <person name="Mahakham W."/>
            <person name="Heman W."/>
            <person name="Sekimoto H."/>
            <person name="Kawachi M."/>
            <person name="Minakuchi Y."/>
            <person name="Toyoda A."/>
            <person name="Nozaki H."/>
        </authorList>
    </citation>
    <scope>NUCLEOTIDE SEQUENCE [LARGE SCALE GENOMIC DNA]</scope>
    <source>
        <strain evidence="6 7">NIES-4468</strain>
    </source>
</reference>
<dbReference type="Pfam" id="PF03016">
    <property type="entry name" value="Exostosin_GT47"/>
    <property type="match status" value="1"/>
</dbReference>
<keyword evidence="4" id="KW-0732">Signal</keyword>
<feature type="non-terminal residue" evidence="6">
    <location>
        <position position="427"/>
    </location>
</feature>